<gene>
    <name evidence="2" type="ORF">HINF_LOCUS41307</name>
    <name evidence="1" type="ORF">HINF_LOCUS52323</name>
</gene>
<reference evidence="2 3" key="2">
    <citation type="submission" date="2024-07" db="EMBL/GenBank/DDBJ databases">
        <authorList>
            <person name="Akdeniz Z."/>
        </authorList>
    </citation>
    <scope>NUCLEOTIDE SEQUENCE [LARGE SCALE GENOMIC DNA]</scope>
</reference>
<accession>A0AA86VEW1</accession>
<evidence type="ECO:0000313" key="1">
    <source>
        <dbReference type="EMBL" id="CAI9964678.1"/>
    </source>
</evidence>
<protein>
    <submittedName>
        <fullName evidence="1">Uncharacterized protein</fullName>
    </submittedName>
</protein>
<comment type="caution">
    <text evidence="1">The sequence shown here is derived from an EMBL/GenBank/DDBJ whole genome shotgun (WGS) entry which is preliminary data.</text>
</comment>
<proteinExistence type="predicted"/>
<name>A0AA86VEW1_9EUKA</name>
<dbReference type="EMBL" id="CATOUU010000981">
    <property type="protein sequence ID" value="CAI9964678.1"/>
    <property type="molecule type" value="Genomic_DNA"/>
</dbReference>
<organism evidence="1">
    <name type="scientific">Hexamita inflata</name>
    <dbReference type="NCBI Taxonomy" id="28002"/>
    <lineage>
        <taxon>Eukaryota</taxon>
        <taxon>Metamonada</taxon>
        <taxon>Diplomonadida</taxon>
        <taxon>Hexamitidae</taxon>
        <taxon>Hexamitinae</taxon>
        <taxon>Hexamita</taxon>
    </lineage>
</organism>
<dbReference type="AlphaFoldDB" id="A0AA86VEW1"/>
<dbReference type="EMBL" id="CAXDID020000165">
    <property type="protein sequence ID" value="CAL6045719.1"/>
    <property type="molecule type" value="Genomic_DNA"/>
</dbReference>
<evidence type="ECO:0000313" key="3">
    <source>
        <dbReference type="Proteomes" id="UP001642409"/>
    </source>
</evidence>
<dbReference type="Proteomes" id="UP001642409">
    <property type="component" value="Unassembled WGS sequence"/>
</dbReference>
<sequence length="302" mass="34895">MSQQLFPRVSQFTYLLQSYVPNDSAPTFVEIINTESTIFNEYYSSMYQRMEHYPNLQYVFLTLNTKNEIYAFMAKFPLFLNKVNVAVYTLQMQKIFNTHEIPFCSILNEKSAIMYKGIIQTINYDVIISRLNETHREQKVFISVKKPELSNNQLGIVLSGITSKHQNKSHSLFSIVQKQIQKQTSFTSIEQLQNRSISNSSQSSQNNYQTRSSIVLEKLNSSKHQISSKQSISSENSSQCGIHKQNDDVVLELSYTQLPLLKTLHSSNFHNNCSDNIEAFKRTQIIMNISANVQQVVDEWED</sequence>
<evidence type="ECO:0000313" key="2">
    <source>
        <dbReference type="EMBL" id="CAL6045719.1"/>
    </source>
</evidence>
<keyword evidence="3" id="KW-1185">Reference proteome</keyword>
<reference evidence="1" key="1">
    <citation type="submission" date="2023-06" db="EMBL/GenBank/DDBJ databases">
        <authorList>
            <person name="Kurt Z."/>
        </authorList>
    </citation>
    <scope>NUCLEOTIDE SEQUENCE</scope>
</reference>